<protein>
    <submittedName>
        <fullName evidence="1">Uncharacterized protein</fullName>
    </submittedName>
</protein>
<gene>
    <name evidence="1" type="ORF">Q7X28_05090</name>
</gene>
<evidence type="ECO:0000313" key="2">
    <source>
        <dbReference type="Proteomes" id="UP001178281"/>
    </source>
</evidence>
<name>A0AA90S7H8_9ACTN</name>
<dbReference type="AlphaFoldDB" id="A0AA90S7H8"/>
<dbReference type="Proteomes" id="UP001178281">
    <property type="component" value="Unassembled WGS sequence"/>
</dbReference>
<comment type="caution">
    <text evidence="1">The sequence shown here is derived from an EMBL/GenBank/DDBJ whole genome shotgun (WGS) entry which is preliminary data.</text>
</comment>
<dbReference type="EMBL" id="JAUTIX010000002">
    <property type="protein sequence ID" value="MDP0397295.1"/>
    <property type="molecule type" value="Genomic_DNA"/>
</dbReference>
<accession>A0AA90S7H8</accession>
<dbReference type="RefSeq" id="WP_305110529.1">
    <property type="nucleotide sequence ID" value="NZ_JAUTIX010000002.1"/>
</dbReference>
<reference evidence="1" key="1">
    <citation type="submission" date="2023-08" db="EMBL/GenBank/DDBJ databases">
        <title>The draft genome of Tsukamurella strandjordii strain 050030.</title>
        <authorList>
            <person name="Zhao F."/>
            <person name="Feng Y."/>
            <person name="Zong Z."/>
        </authorList>
    </citation>
    <scope>NUCLEOTIDE SEQUENCE</scope>
    <source>
        <strain evidence="1">050030</strain>
    </source>
</reference>
<organism evidence="1 2">
    <name type="scientific">Tsukamurella strandjordii</name>
    <dbReference type="NCBI Taxonomy" id="147577"/>
    <lineage>
        <taxon>Bacteria</taxon>
        <taxon>Bacillati</taxon>
        <taxon>Actinomycetota</taxon>
        <taxon>Actinomycetes</taxon>
        <taxon>Mycobacteriales</taxon>
        <taxon>Tsukamurellaceae</taxon>
        <taxon>Tsukamurella</taxon>
    </lineage>
</organism>
<keyword evidence="2" id="KW-1185">Reference proteome</keyword>
<sequence>MEPRLPARDHGGFSPRSRRRAHIVELARSLGDELTPRIIGDAARAGVHPAQSLKQVWHGLARFGRR</sequence>
<proteinExistence type="predicted"/>
<evidence type="ECO:0000313" key="1">
    <source>
        <dbReference type="EMBL" id="MDP0397295.1"/>
    </source>
</evidence>